<accession>A0A938X5F1</accession>
<dbReference type="RefSeq" id="WP_204444604.1">
    <property type="nucleotide sequence ID" value="NZ_JACJKY010000003.1"/>
</dbReference>
<keyword evidence="2" id="KW-1133">Transmembrane helix</keyword>
<feature type="transmembrane region" description="Helical" evidence="2">
    <location>
        <begin position="256"/>
        <end position="289"/>
    </location>
</feature>
<protein>
    <submittedName>
        <fullName evidence="4">CHAP domain-containing protein</fullName>
    </submittedName>
</protein>
<feature type="compositionally biased region" description="Basic and acidic residues" evidence="1">
    <location>
        <begin position="138"/>
        <end position="164"/>
    </location>
</feature>
<evidence type="ECO:0000256" key="2">
    <source>
        <dbReference type="SAM" id="Phobius"/>
    </source>
</evidence>
<feature type="compositionally biased region" description="Basic and acidic residues" evidence="1">
    <location>
        <begin position="87"/>
        <end position="113"/>
    </location>
</feature>
<proteinExistence type="predicted"/>
<dbReference type="Pfam" id="PF05257">
    <property type="entry name" value="CHAP"/>
    <property type="match status" value="1"/>
</dbReference>
<reference evidence="4" key="2">
    <citation type="journal article" date="2021" name="Sci. Rep.">
        <title>The distribution of antibiotic resistance genes in chicken gut microbiota commensals.</title>
        <authorList>
            <person name="Juricova H."/>
            <person name="Matiasovicova J."/>
            <person name="Kubasova T."/>
            <person name="Cejkova D."/>
            <person name="Rychlik I."/>
        </authorList>
    </citation>
    <scope>NUCLEOTIDE SEQUENCE</scope>
    <source>
        <strain evidence="4">An559</strain>
    </source>
</reference>
<dbReference type="SUPFAM" id="SSF54001">
    <property type="entry name" value="Cysteine proteinases"/>
    <property type="match status" value="1"/>
</dbReference>
<evidence type="ECO:0000313" key="4">
    <source>
        <dbReference type="EMBL" id="MBM6920120.1"/>
    </source>
</evidence>
<dbReference type="EMBL" id="JACJKY010000003">
    <property type="protein sequence ID" value="MBM6920120.1"/>
    <property type="molecule type" value="Genomic_DNA"/>
</dbReference>
<dbReference type="InterPro" id="IPR007921">
    <property type="entry name" value="CHAP_dom"/>
</dbReference>
<feature type="compositionally biased region" description="Low complexity" evidence="1">
    <location>
        <begin position="170"/>
        <end position="181"/>
    </location>
</feature>
<comment type="caution">
    <text evidence="4">The sequence shown here is derived from an EMBL/GenBank/DDBJ whole genome shotgun (WGS) entry which is preliminary data.</text>
</comment>
<gene>
    <name evidence="4" type="ORF">H6A12_02950</name>
</gene>
<dbReference type="Proteomes" id="UP000774750">
    <property type="component" value="Unassembled WGS sequence"/>
</dbReference>
<keyword evidence="2" id="KW-0472">Membrane</keyword>
<evidence type="ECO:0000313" key="5">
    <source>
        <dbReference type="Proteomes" id="UP000774750"/>
    </source>
</evidence>
<feature type="domain" description="Peptidase C51" evidence="3">
    <location>
        <begin position="488"/>
        <end position="578"/>
    </location>
</feature>
<keyword evidence="5" id="KW-1185">Reference proteome</keyword>
<dbReference type="AlphaFoldDB" id="A0A938X5F1"/>
<evidence type="ECO:0000256" key="1">
    <source>
        <dbReference type="SAM" id="MobiDB-lite"/>
    </source>
</evidence>
<reference evidence="4" key="1">
    <citation type="submission" date="2020-08" db="EMBL/GenBank/DDBJ databases">
        <authorList>
            <person name="Cejkova D."/>
            <person name="Kubasova T."/>
            <person name="Jahodarova E."/>
            <person name="Rychlik I."/>
        </authorList>
    </citation>
    <scope>NUCLEOTIDE SEQUENCE</scope>
    <source>
        <strain evidence="4">An559</strain>
    </source>
</reference>
<keyword evidence="2" id="KW-0812">Transmembrane</keyword>
<dbReference type="InterPro" id="IPR038765">
    <property type="entry name" value="Papain-like_cys_pep_sf"/>
</dbReference>
<evidence type="ECO:0000259" key="3">
    <source>
        <dbReference type="Pfam" id="PF05257"/>
    </source>
</evidence>
<name>A0A938X5F1_9FIRM</name>
<sequence length="603" mass="65401">MGKGIKTRVSEKKGIKAIDKAAVASERMKEAYIRTKDKAEHGMYAEDGSPGEYASDRLSAGVDNVTHEAVHQFDKQGRKGVQTTKENISKVKEKIQKRKAAAEQPKKQAEKQAARQAGQPTTRWSGRQAADTVSEPAKAVRQERGAIKTLDRGKKGIKTVDRSRKTIKQASSTAKGTIKTTSKSIKTAEKTAKASIKTSQQAAKAAQRTAQATARAARAAAHAARVAARTAVVAAKAAVKATVAAVKAIIAATKALIAAIAAGGWIAVLVIIVICLIGMIIGSCFGIFFSGEDSGTGQTMQTAVQEINTDYQENLDEIKASHSYDVLEMSGSRAVWKEVLAVYAVKTTTDPDNAQEVATMDDEKLELLKDIFWQMNEISSSTSTQTETVIETSDDGNGNIVETETTVTQTYLYITVSHKTAEEMADQFGFNEDQREQMTELLADENNSLWSQVLYGITGGDGEIVTVALSQVGNIGGEPYWSWYGFGSRVEWCACFVSWCANECGYIEAGVIPKFAACTSQGVPWFQSHGLWQDNSYEPRPGDIIFFDWDNGGQDGQSDHVGIVEKVENGRVYTIEGNSGDSVRQNSYPIGYYEIYGYGTPAY</sequence>
<feature type="region of interest" description="Disordered" evidence="1">
    <location>
        <begin position="71"/>
        <end position="181"/>
    </location>
</feature>
<dbReference type="Gene3D" id="3.90.1720.10">
    <property type="entry name" value="endopeptidase domain like (from Nostoc punctiforme)"/>
    <property type="match status" value="1"/>
</dbReference>
<organism evidence="4 5">
    <name type="scientific">Merdimmobilis hominis</name>
    <dbReference type="NCBI Taxonomy" id="2897707"/>
    <lineage>
        <taxon>Bacteria</taxon>
        <taxon>Bacillati</taxon>
        <taxon>Bacillota</taxon>
        <taxon>Clostridia</taxon>
        <taxon>Eubacteriales</taxon>
        <taxon>Oscillospiraceae</taxon>
        <taxon>Merdimmobilis</taxon>
    </lineage>
</organism>